<dbReference type="Proteomes" id="UP000048949">
    <property type="component" value="Unassembled WGS sequence"/>
</dbReference>
<evidence type="ECO:0000259" key="3">
    <source>
        <dbReference type="Pfam" id="PF01345"/>
    </source>
</evidence>
<sequence length="1248" mass="128651">MTNITIHIAAVTLAIGLWLLAPPVVAQTSGSDGCDELCISASSSMLNDVTSGLQFTDQMLSSLIGVNLGLDDVRLDLVGSQVPINDFVAELENVTGTNSADEALNSEATLSEIFTAAANAAETNGDPAAGTALRALASNASGLSDGVLLSDFLVLDTTDDELSDANISTLDLISGSAQLYNAEYGVTTPTPIVANIVSLGEVRTYVQVTEPPQLVCGPEGTTFRSAAIRTKIDVTLENAPQSIDVGLAALEIEPPEVSFYIEVGEADGTVTDVDAANQTAQVTMTPGVVNAYLGEIDDSVYFNRDRVITASDIGPSTIAGAEVTLAGLPPLVPETIIPTSISASSNGETVSFGSGTLDFTGPYPQTEELDVPVDATERVVNAITNNLQVDLELPGGGSLDAVEVLLETALSTTISEVVDDSLTAALGQAVDPILAGLGITIGGGEATAFGLSDTCDDFGDCPISGTAPDGTNINAYGTPSHGLSPALFMGQIPADGEQQHISSPSALGDDQDGNDDEDGVSIPVLTKGQTATISVNVTEPTTGNGYLMAWLDWDGNGQFDADEVISDDLQDTDGDGDISLSVSVPADSSLQTTFARFRYSSTQQLGTNANATDGEVEDYEIVFVTPQGSISGKLFEDGNGDDIFTTGETLLPAGILITLFDDKGTPQDETDDIELGTTETDANGAYSFAALSTLTTYLIKVDPSDPEIPADLSPSTDNPLRAVSVSIDTDTSEQNFGFSVQPPSADLSITKRALSASTSAVITEATAGTEIDFELVVSNAGPDTATGVQVLELLPSGYTYQSHALADGTQSFAADTGLWQVGELAAGTSQTLTIRATMNATGEHTNIAEIINSDLPDPDSDPSTGPTVDDLSDNIADDDEASATVSYVGTGAVISGTLFIDNGSNATAFDGQQSGGELGGQIGQVSIFDASGALIDTPEVDADGNWSLTLPDGYTEMIGISSTAETGFLIVSNNTNGLPELNDQNTRDGIYSFRPAAGTSYLNLDIGFIRSATLASDQQAAMWPGQVINLSHRYTADASGTVVFDVDISPNSPVSVALFSDANCDGTPEEPITASQPINPDTEICLVARVTSGSGAPNGASAPFQVSAVTTYGNTGVTQSASNTDRITIETQQSTLRLTKTVRNVTANTAVSTQNSAASGDVLEYKITVENIGTLSASDIAIFDRTPPYTSLSEAIESPVSLGLDVTCSIATSGANTAGYSGDLEWQCSGSFAPGAKAGLAFRVRVAP</sequence>
<feature type="chain" id="PRO_5006712132" evidence="2">
    <location>
        <begin position="27"/>
        <end position="1248"/>
    </location>
</feature>
<proteinExistence type="predicted"/>
<dbReference type="STRING" id="282199.GCA_001049735_01680"/>
<feature type="domain" description="GEVED" evidence="4">
    <location>
        <begin position="546"/>
        <end position="621"/>
    </location>
</feature>
<feature type="signal peptide" evidence="2">
    <location>
        <begin position="1"/>
        <end position="26"/>
    </location>
</feature>
<feature type="region of interest" description="Disordered" evidence="1">
    <location>
        <begin position="853"/>
        <end position="875"/>
    </location>
</feature>
<evidence type="ECO:0000256" key="2">
    <source>
        <dbReference type="SAM" id="SignalP"/>
    </source>
</evidence>
<name>A0A0U1NLL4_9RHOB</name>
<dbReference type="SUPFAM" id="SSF117074">
    <property type="entry name" value="Hypothetical protein PA1324"/>
    <property type="match status" value="1"/>
</dbReference>
<feature type="region of interest" description="Disordered" evidence="1">
    <location>
        <begin position="497"/>
        <end position="518"/>
    </location>
</feature>
<dbReference type="RefSeq" id="WP_048599056.1">
    <property type="nucleotide sequence ID" value="NZ_CVPC01000007.1"/>
</dbReference>
<evidence type="ECO:0000313" key="5">
    <source>
        <dbReference type="EMBL" id="CRK75630.1"/>
    </source>
</evidence>
<keyword evidence="6" id="KW-1185">Reference proteome</keyword>
<dbReference type="AlphaFoldDB" id="A0A0U1NLL4"/>
<protein>
    <submittedName>
        <fullName evidence="5">Uncharacterized protein</fullName>
    </submittedName>
</protein>
<accession>A0A0U1NLL4</accession>
<dbReference type="InterPro" id="IPR045474">
    <property type="entry name" value="GEVED"/>
</dbReference>
<keyword evidence="2" id="KW-0732">Signal</keyword>
<evidence type="ECO:0000259" key="4">
    <source>
        <dbReference type="Pfam" id="PF20009"/>
    </source>
</evidence>
<dbReference type="PANTHER" id="PTHR34819:SF3">
    <property type="entry name" value="CELL SURFACE PROTEIN"/>
    <property type="match status" value="1"/>
</dbReference>
<organism evidence="5 6">
    <name type="scientific">Nereida ignava</name>
    <dbReference type="NCBI Taxonomy" id="282199"/>
    <lineage>
        <taxon>Bacteria</taxon>
        <taxon>Pseudomonadati</taxon>
        <taxon>Pseudomonadota</taxon>
        <taxon>Alphaproteobacteria</taxon>
        <taxon>Rhodobacterales</taxon>
        <taxon>Roseobacteraceae</taxon>
        <taxon>Nereida</taxon>
    </lineage>
</organism>
<dbReference type="InterPro" id="IPR047589">
    <property type="entry name" value="DUF11_rpt"/>
</dbReference>
<dbReference type="NCBIfam" id="TIGR01451">
    <property type="entry name" value="B_ant_repeat"/>
    <property type="match status" value="2"/>
</dbReference>
<reference evidence="5 6" key="1">
    <citation type="submission" date="2015-04" db="EMBL/GenBank/DDBJ databases">
        <authorList>
            <person name="Syromyatnikov M.Y."/>
            <person name="Popov V.N."/>
        </authorList>
    </citation>
    <scope>NUCLEOTIDE SEQUENCE [LARGE SCALE GENOMIC DNA]</scope>
    <source>
        <strain evidence="5 6">CECT 5292</strain>
    </source>
</reference>
<gene>
    <name evidence="5" type="ORF">NIG5292_01681</name>
</gene>
<dbReference type="InterPro" id="IPR051172">
    <property type="entry name" value="Chlamydia_OmcB"/>
</dbReference>
<dbReference type="Gene3D" id="2.60.40.10">
    <property type="entry name" value="Immunoglobulins"/>
    <property type="match status" value="1"/>
</dbReference>
<dbReference type="Pfam" id="PF20009">
    <property type="entry name" value="GEVED"/>
    <property type="match status" value="1"/>
</dbReference>
<evidence type="ECO:0000256" key="1">
    <source>
        <dbReference type="SAM" id="MobiDB-lite"/>
    </source>
</evidence>
<evidence type="ECO:0000313" key="6">
    <source>
        <dbReference type="Proteomes" id="UP000048949"/>
    </source>
</evidence>
<dbReference type="InterPro" id="IPR013783">
    <property type="entry name" value="Ig-like_fold"/>
</dbReference>
<feature type="compositionally biased region" description="Acidic residues" evidence="1">
    <location>
        <begin position="509"/>
        <end position="518"/>
    </location>
</feature>
<feature type="domain" description="DUF11" evidence="3">
    <location>
        <begin position="746"/>
        <end position="861"/>
    </location>
</feature>
<dbReference type="Pfam" id="PF01345">
    <property type="entry name" value="DUF11"/>
    <property type="match status" value="1"/>
</dbReference>
<dbReference type="InterPro" id="IPR001434">
    <property type="entry name" value="OmcB-like_DUF11"/>
</dbReference>
<dbReference type="EMBL" id="CVQV01000007">
    <property type="protein sequence ID" value="CRK75630.1"/>
    <property type="molecule type" value="Genomic_DNA"/>
</dbReference>
<dbReference type="PANTHER" id="PTHR34819">
    <property type="entry name" value="LARGE CYSTEINE-RICH PERIPLASMIC PROTEIN OMCB"/>
    <property type="match status" value="1"/>
</dbReference>
<dbReference type="OrthoDB" id="1204817at2"/>